<dbReference type="Gene3D" id="1.10.510.10">
    <property type="entry name" value="Transferase(Phosphotransferase) domain 1"/>
    <property type="match status" value="1"/>
</dbReference>
<feature type="region of interest" description="Disordered" evidence="1">
    <location>
        <begin position="597"/>
        <end position="631"/>
    </location>
</feature>
<evidence type="ECO:0000313" key="4">
    <source>
        <dbReference type="Proteomes" id="UP001303115"/>
    </source>
</evidence>
<dbReference type="Proteomes" id="UP001303115">
    <property type="component" value="Unassembled WGS sequence"/>
</dbReference>
<comment type="caution">
    <text evidence="3">The sequence shown here is derived from an EMBL/GenBank/DDBJ whole genome shotgun (WGS) entry which is preliminary data.</text>
</comment>
<evidence type="ECO:0000259" key="2">
    <source>
        <dbReference type="PROSITE" id="PS50011"/>
    </source>
</evidence>
<name>A0AAN6P7E9_9PEZI</name>
<dbReference type="EMBL" id="MU854549">
    <property type="protein sequence ID" value="KAK4033139.1"/>
    <property type="molecule type" value="Genomic_DNA"/>
</dbReference>
<dbReference type="InterPro" id="IPR000719">
    <property type="entry name" value="Prot_kinase_dom"/>
</dbReference>
<proteinExistence type="predicted"/>
<dbReference type="PANTHER" id="PTHR24359:SF37">
    <property type="entry name" value="PROTEIN KINASE DOMAIN-CONTAINING PROTEIN"/>
    <property type="match status" value="1"/>
</dbReference>
<accession>A0AAN6P7E9</accession>
<protein>
    <recommendedName>
        <fullName evidence="2">Protein kinase domain-containing protein</fullName>
    </recommendedName>
</protein>
<sequence>SVITDLGEQISELHKRRTNSDPTSADLTPGGLGSQLIDAISRSDPYRPGFLSKGQLHKLVNKDAVEKELLKCETSLRRRLQTLNFRPSVTPEALEATALTICGKGEQSWPAYIKPEDQSPTHRHLPTEKRFQKIMAVLLLIERPSRIGSLMQEGICDADLPLVLVPTVNKPFKRWALRRRKDRDTHLQCFANWRQRTMALFEQRQWAVLAPFFARDLRNPKKVPHYFLPDQVIMPFRSWGKVGQGGFGEVYKTEIHPDHHDFNHSAATQAPGSKPDLFAVKILRSTEEAEFKKEVEILKRVSRSPHVDLITLLVTYEYQGRYHLMLPLAEADLLTYWENTAAENDKSTASWLAEQCRGLAEGLMTIHRYRRTSTDSILENMTGAFMAAKGKSLPGAAHQGKKGDEPRILYCRHGDIKPENILWFPSPAGPADEPAGKGILKITDFGVAEFTTQDTAPRAHGLPVSPMYQPPEAYVPLKNGVIRTSYDIWGLGCIYLEFITWFFGGWKYISNFLDRRMALDNVFYRFNTGTFFCIEKDDATGFIDELHSHQNCTEFIHEFLLLIKEDMLVVEGEGCHARMSASGVQWELAKMQQRDSPRSGYFSRSAAWPPPLPSANDHGGQVNAAEPARAK</sequence>
<dbReference type="Pfam" id="PF00069">
    <property type="entry name" value="Pkinase"/>
    <property type="match status" value="1"/>
</dbReference>
<dbReference type="InterPro" id="IPR011009">
    <property type="entry name" value="Kinase-like_dom_sf"/>
</dbReference>
<dbReference type="SMART" id="SM00220">
    <property type="entry name" value="S_TKc"/>
    <property type="match status" value="1"/>
</dbReference>
<dbReference type="AlphaFoldDB" id="A0AAN6P7E9"/>
<keyword evidence="4" id="KW-1185">Reference proteome</keyword>
<evidence type="ECO:0000256" key="1">
    <source>
        <dbReference type="SAM" id="MobiDB-lite"/>
    </source>
</evidence>
<evidence type="ECO:0000313" key="3">
    <source>
        <dbReference type="EMBL" id="KAK4033139.1"/>
    </source>
</evidence>
<feature type="domain" description="Protein kinase" evidence="2">
    <location>
        <begin position="236"/>
        <end position="579"/>
    </location>
</feature>
<gene>
    <name evidence="3" type="ORF">C8A01DRAFT_19875</name>
</gene>
<reference evidence="4" key="1">
    <citation type="journal article" date="2023" name="Mol. Phylogenet. Evol.">
        <title>Genome-scale phylogeny and comparative genomics of the fungal order Sordariales.</title>
        <authorList>
            <person name="Hensen N."/>
            <person name="Bonometti L."/>
            <person name="Westerberg I."/>
            <person name="Brannstrom I.O."/>
            <person name="Guillou S."/>
            <person name="Cros-Aarteil S."/>
            <person name="Calhoun S."/>
            <person name="Haridas S."/>
            <person name="Kuo A."/>
            <person name="Mondo S."/>
            <person name="Pangilinan J."/>
            <person name="Riley R."/>
            <person name="LaButti K."/>
            <person name="Andreopoulos B."/>
            <person name="Lipzen A."/>
            <person name="Chen C."/>
            <person name="Yan M."/>
            <person name="Daum C."/>
            <person name="Ng V."/>
            <person name="Clum A."/>
            <person name="Steindorff A."/>
            <person name="Ohm R.A."/>
            <person name="Martin F."/>
            <person name="Silar P."/>
            <person name="Natvig D.O."/>
            <person name="Lalanne C."/>
            <person name="Gautier V."/>
            <person name="Ament-Velasquez S.L."/>
            <person name="Kruys A."/>
            <person name="Hutchinson M.I."/>
            <person name="Powell A.J."/>
            <person name="Barry K."/>
            <person name="Miller A.N."/>
            <person name="Grigoriev I.V."/>
            <person name="Debuchy R."/>
            <person name="Gladieux P."/>
            <person name="Hiltunen Thoren M."/>
            <person name="Johannesson H."/>
        </authorList>
    </citation>
    <scope>NUCLEOTIDE SEQUENCE [LARGE SCALE GENOMIC DNA]</scope>
    <source>
        <strain evidence="4">CBS 284.82</strain>
    </source>
</reference>
<dbReference type="PANTHER" id="PTHR24359">
    <property type="entry name" value="SERINE/THREONINE-PROTEIN KINASE SBK1"/>
    <property type="match status" value="1"/>
</dbReference>
<feature type="non-terminal residue" evidence="3">
    <location>
        <position position="1"/>
    </location>
</feature>
<dbReference type="GO" id="GO:0004674">
    <property type="term" value="F:protein serine/threonine kinase activity"/>
    <property type="evidence" value="ECO:0007669"/>
    <property type="project" value="TreeGrafter"/>
</dbReference>
<dbReference type="PROSITE" id="PS50011">
    <property type="entry name" value="PROTEIN_KINASE_DOM"/>
    <property type="match status" value="1"/>
</dbReference>
<dbReference type="Gene3D" id="3.30.200.20">
    <property type="entry name" value="Phosphorylase Kinase, domain 1"/>
    <property type="match status" value="1"/>
</dbReference>
<organism evidence="3 4">
    <name type="scientific">Parachaetomium inaequale</name>
    <dbReference type="NCBI Taxonomy" id="2588326"/>
    <lineage>
        <taxon>Eukaryota</taxon>
        <taxon>Fungi</taxon>
        <taxon>Dikarya</taxon>
        <taxon>Ascomycota</taxon>
        <taxon>Pezizomycotina</taxon>
        <taxon>Sordariomycetes</taxon>
        <taxon>Sordariomycetidae</taxon>
        <taxon>Sordariales</taxon>
        <taxon>Chaetomiaceae</taxon>
        <taxon>Parachaetomium</taxon>
    </lineage>
</organism>
<dbReference type="SUPFAM" id="SSF56112">
    <property type="entry name" value="Protein kinase-like (PK-like)"/>
    <property type="match status" value="1"/>
</dbReference>
<dbReference type="GO" id="GO:0005524">
    <property type="term" value="F:ATP binding"/>
    <property type="evidence" value="ECO:0007669"/>
    <property type="project" value="InterPro"/>
</dbReference>